<dbReference type="GO" id="GO:0006635">
    <property type="term" value="P:fatty acid beta-oxidation"/>
    <property type="evidence" value="ECO:0007669"/>
    <property type="project" value="TreeGrafter"/>
</dbReference>
<evidence type="ECO:0000256" key="1">
    <source>
        <dbReference type="SAM" id="MobiDB-lite"/>
    </source>
</evidence>
<dbReference type="AlphaFoldDB" id="A0A418WH75"/>
<proteinExistence type="predicted"/>
<dbReference type="CDD" id="cd06558">
    <property type="entry name" value="crotonase-like"/>
    <property type="match status" value="1"/>
</dbReference>
<dbReference type="PANTHER" id="PTHR43612">
    <property type="entry name" value="TRIFUNCTIONAL ENZYME SUBUNIT ALPHA"/>
    <property type="match status" value="1"/>
</dbReference>
<dbReference type="Proteomes" id="UP000284605">
    <property type="component" value="Unassembled WGS sequence"/>
</dbReference>
<protein>
    <recommendedName>
        <fullName evidence="4">Enoyl-CoA hydratase/isomerase family protein</fullName>
    </recommendedName>
</protein>
<keyword evidence="3" id="KW-1185">Reference proteome</keyword>
<evidence type="ECO:0008006" key="4">
    <source>
        <dbReference type="Google" id="ProtNLM"/>
    </source>
</evidence>
<comment type="caution">
    <text evidence="2">The sequence shown here is derived from an EMBL/GenBank/DDBJ whole genome shotgun (WGS) entry which is preliminary data.</text>
</comment>
<evidence type="ECO:0000313" key="3">
    <source>
        <dbReference type="Proteomes" id="UP000284605"/>
    </source>
</evidence>
<dbReference type="EMBL" id="QYUK01000011">
    <property type="protein sequence ID" value="RJF89394.1"/>
    <property type="molecule type" value="Genomic_DNA"/>
</dbReference>
<dbReference type="Pfam" id="PF00378">
    <property type="entry name" value="ECH_1"/>
    <property type="match status" value="1"/>
</dbReference>
<sequence>MDSGLRRNDGVGMEPPPAAGNITPEETMTDLPVFREFRVESAREGLVHLVFDMPDRSMNVFSNAAIHELGRFAAWLRDSDVAGVVIRSGKSAFCAGADLNELGVAYDMIMQSPRGERGRVAYDHFFPLSQALRALETSGKPVAAAINGLALGGGCEFALAAHYRVLTDSPRTALGLPESLVGLLPGAGGTQRLPRLVGVAAALPVLLEGKRLSPVEAMLAGVADIVVPVGEEVAAAERWLLSKPRPTQPWDEPDWHKGDEPAALRTVEQARQAVLAASGDRYPAPLAILDCIAGGFPRPMDEAIAWEMDVFSRLIQRPEPRNMIQTLFLGKLEFEKRAKAASLPTELDTIETAILGALRFEIETGKAAGLPLDVIDAAVQELGIGAAAARLHTALPVPGAAAGSLVAGGESAGLWFEGVLTDPVQALAARLLARSAAAVSPYADRLAAADQRVIDYALVASLGFPAYLGGPFALRRYLGGSIPG</sequence>
<gene>
    <name evidence="2" type="ORF">D3874_22455</name>
</gene>
<dbReference type="InterPro" id="IPR001753">
    <property type="entry name" value="Enoyl-CoA_hydra/iso"/>
</dbReference>
<dbReference type="InterPro" id="IPR050136">
    <property type="entry name" value="FA_oxidation_alpha_subunit"/>
</dbReference>
<dbReference type="GO" id="GO:0016509">
    <property type="term" value="F:long-chain (3S)-3-hydroxyacyl-CoA dehydrogenase (NAD+) activity"/>
    <property type="evidence" value="ECO:0007669"/>
    <property type="project" value="TreeGrafter"/>
</dbReference>
<reference evidence="2 3" key="1">
    <citation type="submission" date="2018-09" db="EMBL/GenBank/DDBJ databases">
        <authorList>
            <person name="Zhu H."/>
        </authorList>
    </citation>
    <scope>NUCLEOTIDE SEQUENCE [LARGE SCALE GENOMIC DNA]</scope>
    <source>
        <strain evidence="2 3">K1W22B-8</strain>
    </source>
</reference>
<dbReference type="Gene3D" id="3.90.226.10">
    <property type="entry name" value="2-enoyl-CoA Hydratase, Chain A, domain 1"/>
    <property type="match status" value="1"/>
</dbReference>
<dbReference type="InterPro" id="IPR029045">
    <property type="entry name" value="ClpP/crotonase-like_dom_sf"/>
</dbReference>
<feature type="region of interest" description="Disordered" evidence="1">
    <location>
        <begin position="1"/>
        <end position="25"/>
    </location>
</feature>
<dbReference type="SUPFAM" id="SSF52096">
    <property type="entry name" value="ClpP/crotonase"/>
    <property type="match status" value="1"/>
</dbReference>
<name>A0A418WH75_9PROT</name>
<evidence type="ECO:0000313" key="2">
    <source>
        <dbReference type="EMBL" id="RJF89394.1"/>
    </source>
</evidence>
<dbReference type="PANTHER" id="PTHR43612:SF3">
    <property type="entry name" value="TRIFUNCTIONAL ENZYME SUBUNIT ALPHA, MITOCHONDRIAL"/>
    <property type="match status" value="1"/>
</dbReference>
<accession>A0A418WH75</accession>
<organism evidence="2 3">
    <name type="scientific">Oleomonas cavernae</name>
    <dbReference type="NCBI Taxonomy" id="2320859"/>
    <lineage>
        <taxon>Bacteria</taxon>
        <taxon>Pseudomonadati</taxon>
        <taxon>Pseudomonadota</taxon>
        <taxon>Alphaproteobacteria</taxon>
        <taxon>Acetobacterales</taxon>
        <taxon>Acetobacteraceae</taxon>
        <taxon>Oleomonas</taxon>
    </lineage>
</organism>
<dbReference type="GO" id="GO:0004300">
    <property type="term" value="F:enoyl-CoA hydratase activity"/>
    <property type="evidence" value="ECO:0007669"/>
    <property type="project" value="TreeGrafter"/>
</dbReference>